<keyword evidence="2" id="KW-1185">Reference proteome</keyword>
<dbReference type="Proteomes" id="UP000764837">
    <property type="component" value="Unassembled WGS sequence"/>
</dbReference>
<dbReference type="EMBL" id="JAFBBP010000001">
    <property type="protein sequence ID" value="MBM7490331.1"/>
    <property type="molecule type" value="Genomic_DNA"/>
</dbReference>
<name>A0ABS2LQ68_9ACTN</name>
<proteinExistence type="predicted"/>
<gene>
    <name evidence="1" type="ORF">JOD64_001553</name>
</gene>
<evidence type="ECO:0000313" key="1">
    <source>
        <dbReference type="EMBL" id="MBM7490331.1"/>
    </source>
</evidence>
<protein>
    <recommendedName>
        <fullName evidence="3">Integrase</fullName>
    </recommendedName>
</protein>
<accession>A0ABS2LQ68</accession>
<reference evidence="1 2" key="1">
    <citation type="submission" date="2021-01" db="EMBL/GenBank/DDBJ databases">
        <title>Sequencing the genomes of 1000 actinobacteria strains.</title>
        <authorList>
            <person name="Klenk H.-P."/>
        </authorList>
    </citation>
    <scope>NUCLEOTIDE SEQUENCE [LARGE SCALE GENOMIC DNA]</scope>
    <source>
        <strain evidence="1 2">DSM 100204</strain>
    </source>
</reference>
<comment type="caution">
    <text evidence="1">The sequence shown here is derived from an EMBL/GenBank/DDBJ whole genome shotgun (WGS) entry which is preliminary data.</text>
</comment>
<sequence>MRARLRQIHVGGQTFTWRAALHSVQVNGFYHRAVYVRVWGSGGKNSQKLEADLLSAPGPYIVDNGYPTPADVRVVISYALEHGWQPEQRGGTFALSEREHGARFSLPGFLLVDPVRTAESADPRRR</sequence>
<organism evidence="1 2">
    <name type="scientific">Micromonospora luteifusca</name>
    <dbReference type="NCBI Taxonomy" id="709860"/>
    <lineage>
        <taxon>Bacteria</taxon>
        <taxon>Bacillati</taxon>
        <taxon>Actinomycetota</taxon>
        <taxon>Actinomycetes</taxon>
        <taxon>Micromonosporales</taxon>
        <taxon>Micromonosporaceae</taxon>
        <taxon>Micromonospora</taxon>
    </lineage>
</organism>
<evidence type="ECO:0000313" key="2">
    <source>
        <dbReference type="Proteomes" id="UP000764837"/>
    </source>
</evidence>
<evidence type="ECO:0008006" key="3">
    <source>
        <dbReference type="Google" id="ProtNLM"/>
    </source>
</evidence>
<dbReference type="RefSeq" id="WP_204941603.1">
    <property type="nucleotide sequence ID" value="NZ_JAFBBP010000001.1"/>
</dbReference>